<accession>E6K423</accession>
<dbReference type="SUPFAM" id="SSF51126">
    <property type="entry name" value="Pectin lyase-like"/>
    <property type="match status" value="1"/>
</dbReference>
<evidence type="ECO:0008006" key="4">
    <source>
        <dbReference type="Google" id="ProtNLM"/>
    </source>
</evidence>
<dbReference type="eggNOG" id="ENOG5033QDG">
    <property type="taxonomic scope" value="Bacteria"/>
</dbReference>
<dbReference type="AlphaFoldDB" id="E6K423"/>
<feature type="signal peptide" evidence="1">
    <location>
        <begin position="1"/>
        <end position="22"/>
    </location>
</feature>
<keyword evidence="3" id="KW-1185">Reference proteome</keyword>
<evidence type="ECO:0000313" key="3">
    <source>
        <dbReference type="Proteomes" id="UP000003112"/>
    </source>
</evidence>
<feature type="chain" id="PRO_5003207231" description="Fibronectin type III domain protein" evidence="1">
    <location>
        <begin position="23"/>
        <end position="744"/>
    </location>
</feature>
<dbReference type="STRING" id="873513.HMPREF6485_0368"/>
<protein>
    <recommendedName>
        <fullName evidence="4">Fibronectin type III domain protein</fullName>
    </recommendedName>
</protein>
<proteinExistence type="predicted"/>
<dbReference type="InterPro" id="IPR036116">
    <property type="entry name" value="FN3_sf"/>
</dbReference>
<comment type="caution">
    <text evidence="2">The sequence shown here is derived from an EMBL/GenBank/DDBJ whole genome shotgun (WGS) entry which is preliminary data.</text>
</comment>
<name>E6K423_9BACT</name>
<dbReference type="HOGENOM" id="CLU_362769_0_0_10"/>
<organism evidence="2 3">
    <name type="scientific">Segatella buccae ATCC 33574</name>
    <dbReference type="NCBI Taxonomy" id="873513"/>
    <lineage>
        <taxon>Bacteria</taxon>
        <taxon>Pseudomonadati</taxon>
        <taxon>Bacteroidota</taxon>
        <taxon>Bacteroidia</taxon>
        <taxon>Bacteroidales</taxon>
        <taxon>Prevotellaceae</taxon>
        <taxon>Segatella</taxon>
    </lineage>
</organism>
<dbReference type="EMBL" id="AEPD01000009">
    <property type="protein sequence ID" value="EFU31723.1"/>
    <property type="molecule type" value="Genomic_DNA"/>
</dbReference>
<dbReference type="GeneID" id="93535334"/>
<dbReference type="Proteomes" id="UP000003112">
    <property type="component" value="Unassembled WGS sequence"/>
</dbReference>
<dbReference type="SUPFAM" id="SSF49265">
    <property type="entry name" value="Fibronectin type III"/>
    <property type="match status" value="1"/>
</dbReference>
<dbReference type="InterPro" id="IPR011050">
    <property type="entry name" value="Pectin_lyase_fold/virulence"/>
</dbReference>
<keyword evidence="1" id="KW-0732">Signal</keyword>
<reference evidence="2 3" key="1">
    <citation type="submission" date="2010-10" db="EMBL/GenBank/DDBJ databases">
        <authorList>
            <person name="Muzny D."/>
            <person name="Qin X."/>
            <person name="Deng J."/>
            <person name="Jiang H."/>
            <person name="Liu Y."/>
            <person name="Qu J."/>
            <person name="Song X.-Z."/>
            <person name="Zhang L."/>
            <person name="Thornton R."/>
            <person name="Coyle M."/>
            <person name="Francisco L."/>
            <person name="Jackson L."/>
            <person name="Javaid M."/>
            <person name="Korchina V."/>
            <person name="Kovar C."/>
            <person name="Mata R."/>
            <person name="Mathew T."/>
            <person name="Ngo R."/>
            <person name="Nguyen L."/>
            <person name="Nguyen N."/>
            <person name="Okwuonu G."/>
            <person name="Ongeri F."/>
            <person name="Pham C."/>
            <person name="Simmons D."/>
            <person name="Wilczek-Boney K."/>
            <person name="Hale W."/>
            <person name="Jakkamsetti A."/>
            <person name="Pham P."/>
            <person name="Ruth R."/>
            <person name="San Lucas F."/>
            <person name="Warren J."/>
            <person name="Zhang J."/>
            <person name="Zhao Z."/>
            <person name="Zhou C."/>
            <person name="Zhu D."/>
            <person name="Lee S."/>
            <person name="Bess C."/>
            <person name="Blankenburg K."/>
            <person name="Forbes L."/>
            <person name="Fu Q."/>
            <person name="Gubbala S."/>
            <person name="Hirani K."/>
            <person name="Jayaseelan J.C."/>
            <person name="Lara F."/>
            <person name="Munidasa M."/>
            <person name="Palculict T."/>
            <person name="Patil S."/>
            <person name="Pu L.-L."/>
            <person name="Saada N."/>
            <person name="Tang L."/>
            <person name="Weissenberger G."/>
            <person name="Zhu Y."/>
            <person name="Hemphill L."/>
            <person name="Shang Y."/>
            <person name="Youmans B."/>
            <person name="Ayvaz T."/>
            <person name="Ross M."/>
            <person name="Santibanez J."/>
            <person name="Aqrawi P."/>
            <person name="Gross S."/>
            <person name="Joshi V."/>
            <person name="Fowler G."/>
            <person name="Nazareth L."/>
            <person name="Reid J."/>
            <person name="Worley K."/>
            <person name="Petrosino J."/>
            <person name="Highlander S."/>
            <person name="Gibbs R."/>
        </authorList>
    </citation>
    <scope>NUCLEOTIDE SEQUENCE [LARGE SCALE GENOMIC DNA]</scope>
    <source>
        <strain evidence="2 3">ATCC 33574</strain>
    </source>
</reference>
<dbReference type="RefSeq" id="WP_004344224.1">
    <property type="nucleotide sequence ID" value="NZ_GL586311.1"/>
</dbReference>
<sequence>MKTLMKKSLLYTLLLLGGCALAACSDKDDAGTASGREFMTMFRCDNNTGKGDYPTDPYACHVQDINDIHLYWYGVNDCAGYEIKMALQPNVSSGLAEDWENPKHILLDTIVGPDVLDMVIKDLQYSTDYRFAIRTLSKRGEGYHSNWYGYGNGRQWAEYLGLTTGNRYEVPEVIIASDVTKTTLRVNIERKAGESGTAAEVAEFKTHFSTVDFNGTESWKMETLTVEASPSSPDAQVPEKWRKYRLTAEDFERGYVDIDGLTQNSVYLINAVDDDIPVAVDACYNTLAIRMDGESGAPIVIKHVVNDPAGSTITPEEAAAATQYQACRLDSIINKYNVNSALAEGQIFYLEGGKTYYFATNVSLYKGFTLKTNPADLAAGKGRATVLLNGMYTTGGNVNSCNFMFGRQPQSGENPNVRINIKALEFEDIDFNCPLARNYGDQEAGAGNATGNYFANMYSNGMGIQVQRFLVKNCSFQGLVRGFVRVQGSAVKVFENFIIENCDFYNDGYYNNKGGGYPWIAGDGKQPKSNVFKHMVLRNNTFYDSPFPSLFNDANKNLGWPASVSYDITLENNTFVNFNTRSTGCPIFNLRYLPGGSKITVRNNLFILTKQAGDSRNMYFSGMDIRTINGSGLVFFDIANNWSTNTHLTNGQIFSGSAFSAKKNSAGAFGDDALLSGRGELEVHVDDISPEELMTAPNPPHLSGKDIHETDNLNGLYYRQTDKVRGSNIFKLGIGAPKWRTGAK</sequence>
<evidence type="ECO:0000256" key="1">
    <source>
        <dbReference type="SAM" id="SignalP"/>
    </source>
</evidence>
<dbReference type="PROSITE" id="PS51257">
    <property type="entry name" value="PROKAR_LIPOPROTEIN"/>
    <property type="match status" value="1"/>
</dbReference>
<gene>
    <name evidence="2" type="ORF">HMPREF6485_0368</name>
</gene>
<evidence type="ECO:0000313" key="2">
    <source>
        <dbReference type="EMBL" id="EFU31723.1"/>
    </source>
</evidence>